<evidence type="ECO:0000259" key="3">
    <source>
        <dbReference type="PROSITE" id="PS50158"/>
    </source>
</evidence>
<keyword evidence="1" id="KW-0479">Metal-binding</keyword>
<dbReference type="PANTHER" id="PTHR33325">
    <property type="entry name" value="ZINC FINGER, CCHC-TYPE-RELATED"/>
    <property type="match status" value="1"/>
</dbReference>
<dbReference type="EMBL" id="JAEFCI010003793">
    <property type="protein sequence ID" value="KAG5461342.1"/>
    <property type="molecule type" value="Genomic_DNA"/>
</dbReference>
<comment type="caution">
    <text evidence="4">The sequence shown here is derived from an EMBL/GenBank/DDBJ whole genome shotgun (WGS) entry which is preliminary data.</text>
</comment>
<protein>
    <submittedName>
        <fullName evidence="4">Reverse transcriptase (RNA-dependent DNA polymerase)-domain-containing protein</fullName>
    </submittedName>
</protein>
<keyword evidence="5" id="KW-1185">Reference proteome</keyword>
<keyword evidence="4" id="KW-0548">Nucleotidyltransferase</keyword>
<reference evidence="4 5" key="1">
    <citation type="journal article" name="Sci. Rep.">
        <title>Genome-scale phylogenetic analyses confirm Olpidium as the closest living zoosporic fungus to the non-flagellated, terrestrial fungi.</title>
        <authorList>
            <person name="Chang Y."/>
            <person name="Rochon D."/>
            <person name="Sekimoto S."/>
            <person name="Wang Y."/>
            <person name="Chovatia M."/>
            <person name="Sandor L."/>
            <person name="Salamov A."/>
            <person name="Grigoriev I.V."/>
            <person name="Stajich J.E."/>
            <person name="Spatafora J.W."/>
        </authorList>
    </citation>
    <scope>NUCLEOTIDE SEQUENCE [LARGE SCALE GENOMIC DNA]</scope>
    <source>
        <strain evidence="4">S191</strain>
    </source>
</reference>
<dbReference type="AlphaFoldDB" id="A0A8H7ZY53"/>
<feature type="region of interest" description="Disordered" evidence="2">
    <location>
        <begin position="286"/>
        <end position="321"/>
    </location>
</feature>
<feature type="domain" description="CCHC-type" evidence="3">
    <location>
        <begin position="331"/>
        <end position="346"/>
    </location>
</feature>
<evidence type="ECO:0000256" key="1">
    <source>
        <dbReference type="PROSITE-ProRule" id="PRU00047"/>
    </source>
</evidence>
<dbReference type="GO" id="GO:0008270">
    <property type="term" value="F:zinc ion binding"/>
    <property type="evidence" value="ECO:0007669"/>
    <property type="project" value="UniProtKB-KW"/>
</dbReference>
<dbReference type="Gene3D" id="3.30.420.10">
    <property type="entry name" value="Ribonuclease H-like superfamily/Ribonuclease H"/>
    <property type="match status" value="1"/>
</dbReference>
<dbReference type="SUPFAM" id="SSF53098">
    <property type="entry name" value="Ribonuclease H-like"/>
    <property type="match status" value="1"/>
</dbReference>
<keyword evidence="4" id="KW-0695">RNA-directed DNA polymerase</keyword>
<dbReference type="Pfam" id="PF07727">
    <property type="entry name" value="RVT_2"/>
    <property type="match status" value="1"/>
</dbReference>
<keyword evidence="1" id="KW-0862">Zinc</keyword>
<dbReference type="GO" id="GO:0003964">
    <property type="term" value="F:RNA-directed DNA polymerase activity"/>
    <property type="evidence" value="ECO:0007669"/>
    <property type="project" value="UniProtKB-KW"/>
</dbReference>
<name>A0A8H7ZY53_9FUNG</name>
<dbReference type="Proteomes" id="UP000673691">
    <property type="component" value="Unassembled WGS sequence"/>
</dbReference>
<dbReference type="InterPro" id="IPR001878">
    <property type="entry name" value="Znf_CCHC"/>
</dbReference>
<feature type="compositionally biased region" description="Basic and acidic residues" evidence="2">
    <location>
        <begin position="286"/>
        <end position="299"/>
    </location>
</feature>
<gene>
    <name evidence="4" type="ORF">BJ554DRAFT_6482</name>
</gene>
<accession>A0A8H7ZY53</accession>
<dbReference type="PROSITE" id="PS50158">
    <property type="entry name" value="ZF_CCHC"/>
    <property type="match status" value="1"/>
</dbReference>
<evidence type="ECO:0000313" key="4">
    <source>
        <dbReference type="EMBL" id="KAG5461342.1"/>
    </source>
</evidence>
<sequence length="632" mass="70178">MSDIGETARIFRVQVPSDAPLPDMIMDPRATGSISNIELADDSCTKAAGVGPIPLNNLESEEYAQPRNIQLTSWPSEASPREVTVPPARRVRRRSSAFGRARLRTRALSADVSPREVAPAKTPKALRRAVVVSKTNTEHSQPRLQNLAFLPLASDGHNYLVWCLNAKSELYAAGAAAAVNMGGKAEAAAASAPTQTKWKALILLRRHLDTALQAQYLEVEDPNKLWAELKSRFDHQQTVFLPRARHDWTHLRITEEERLKKHSQRSNQVTPPALLSCRVAAKARERKSGRIPVRPERGNGKGKLTGESNGTGTSGGGGVEKRQKYVETRDCNNCGRRGHLAQACRSSEYLRGLYKEVQGLRRCLTRGGIEAGFAESAVNAFADVEAHMVDIDIGTDHYPENTIKVRRMDNAKESASKSFEDFCTATGIEVQYSAPYEHWQNELAESFIKRIQLINEANADACLETTTAGDSAIAKRDTKVGETDAKVADRAAVETAVSGANKIRHCCVQICRFRIVDFQRRTSMTPDPRTVVEAMRRPDWPKWKAPIEKEDNSPRRRGIFGDIARLVAQGFAQRAGIDYEETYSPVMDAITSRYLNVLAVQLHLEIFLMDVVTAYLYGGLDVDSYMKSYTRT</sequence>
<dbReference type="OrthoDB" id="3344688at2759"/>
<dbReference type="InterPro" id="IPR012337">
    <property type="entry name" value="RNaseH-like_sf"/>
</dbReference>
<evidence type="ECO:0000256" key="2">
    <source>
        <dbReference type="SAM" id="MobiDB-lite"/>
    </source>
</evidence>
<keyword evidence="4" id="KW-0808">Transferase</keyword>
<dbReference type="InterPro" id="IPR013103">
    <property type="entry name" value="RVT_2"/>
</dbReference>
<dbReference type="PANTHER" id="PTHR33325:SF11">
    <property type="entry name" value="COLD SHOCK DOMAIN-CONTAINING PROTEIN 4-LIKE"/>
    <property type="match status" value="1"/>
</dbReference>
<keyword evidence="1" id="KW-0863">Zinc-finger</keyword>
<evidence type="ECO:0000313" key="5">
    <source>
        <dbReference type="Proteomes" id="UP000673691"/>
    </source>
</evidence>
<dbReference type="GO" id="GO:0003676">
    <property type="term" value="F:nucleic acid binding"/>
    <property type="evidence" value="ECO:0007669"/>
    <property type="project" value="InterPro"/>
</dbReference>
<proteinExistence type="predicted"/>
<organism evidence="4 5">
    <name type="scientific">Olpidium bornovanus</name>
    <dbReference type="NCBI Taxonomy" id="278681"/>
    <lineage>
        <taxon>Eukaryota</taxon>
        <taxon>Fungi</taxon>
        <taxon>Fungi incertae sedis</taxon>
        <taxon>Olpidiomycota</taxon>
        <taxon>Olpidiomycotina</taxon>
        <taxon>Olpidiomycetes</taxon>
        <taxon>Olpidiales</taxon>
        <taxon>Olpidiaceae</taxon>
        <taxon>Olpidium</taxon>
    </lineage>
</organism>
<dbReference type="InterPro" id="IPR036397">
    <property type="entry name" value="RNaseH_sf"/>
</dbReference>